<dbReference type="GO" id="GO:0046872">
    <property type="term" value="F:metal ion binding"/>
    <property type="evidence" value="ECO:0007669"/>
    <property type="project" value="UniProtKB-KW"/>
</dbReference>
<feature type="binding site" evidence="3">
    <location>
        <position position="140"/>
    </location>
    <ligand>
        <name>a divalent metal cation</name>
        <dbReference type="ChEBI" id="CHEBI:60240"/>
    </ligand>
</feature>
<gene>
    <name evidence="4" type="ORF">COR50_05180</name>
</gene>
<protein>
    <submittedName>
        <fullName evidence="4">Damage-inducible protein DinB</fullName>
    </submittedName>
</protein>
<accession>A0A291QRV9</accession>
<keyword evidence="2 3" id="KW-0479">Metal-binding</keyword>
<dbReference type="EMBL" id="CP023777">
    <property type="protein sequence ID" value="ATL46622.1"/>
    <property type="molecule type" value="Genomic_DNA"/>
</dbReference>
<feature type="binding site" evidence="3">
    <location>
        <position position="60"/>
    </location>
    <ligand>
        <name>a divalent metal cation</name>
        <dbReference type="ChEBI" id="CHEBI:60240"/>
    </ligand>
</feature>
<comment type="similarity">
    <text evidence="1">Belongs to the DinB family.</text>
</comment>
<name>A0A291QRV9_9BACT</name>
<dbReference type="AlphaFoldDB" id="A0A291QRV9"/>
<dbReference type="KEGG" id="cbae:COR50_05180"/>
<evidence type="ECO:0000256" key="1">
    <source>
        <dbReference type="ARBA" id="ARBA00008635"/>
    </source>
</evidence>
<dbReference type="PANTHER" id="PTHR37302">
    <property type="entry name" value="SLR1116 PROTEIN"/>
    <property type="match status" value="1"/>
</dbReference>
<dbReference type="PANTHER" id="PTHR37302:SF3">
    <property type="entry name" value="DAMAGE-INDUCIBLE PROTEIN DINB"/>
    <property type="match status" value="1"/>
</dbReference>
<dbReference type="Proteomes" id="UP000220133">
    <property type="component" value="Chromosome"/>
</dbReference>
<organism evidence="4 5">
    <name type="scientific">Chitinophaga caeni</name>
    <dbReference type="NCBI Taxonomy" id="2029983"/>
    <lineage>
        <taxon>Bacteria</taxon>
        <taxon>Pseudomonadati</taxon>
        <taxon>Bacteroidota</taxon>
        <taxon>Chitinophagia</taxon>
        <taxon>Chitinophagales</taxon>
        <taxon>Chitinophagaceae</taxon>
        <taxon>Chitinophaga</taxon>
    </lineage>
</organism>
<proteinExistence type="inferred from homology"/>
<evidence type="ECO:0000313" key="4">
    <source>
        <dbReference type="EMBL" id="ATL46622.1"/>
    </source>
</evidence>
<dbReference type="Gene3D" id="1.20.120.450">
    <property type="entry name" value="dinb family like domain"/>
    <property type="match status" value="1"/>
</dbReference>
<dbReference type="Pfam" id="PF05163">
    <property type="entry name" value="DinB"/>
    <property type="match status" value="1"/>
</dbReference>
<dbReference type="OrthoDB" id="9811413at2"/>
<feature type="binding site" evidence="3">
    <location>
        <position position="144"/>
    </location>
    <ligand>
        <name>a divalent metal cation</name>
        <dbReference type="ChEBI" id="CHEBI:60240"/>
    </ligand>
</feature>
<evidence type="ECO:0000313" key="5">
    <source>
        <dbReference type="Proteomes" id="UP000220133"/>
    </source>
</evidence>
<evidence type="ECO:0000256" key="2">
    <source>
        <dbReference type="ARBA" id="ARBA00022723"/>
    </source>
</evidence>
<reference evidence="4 5" key="1">
    <citation type="submission" date="2017-10" db="EMBL/GenBank/DDBJ databases">
        <title>Paenichitinophaga pekingensis gen. nov., sp. nov., isolated from activated sludge.</title>
        <authorList>
            <person name="Jin D."/>
            <person name="Kong X."/>
            <person name="Deng Y."/>
            <person name="Bai Z."/>
        </authorList>
    </citation>
    <scope>NUCLEOTIDE SEQUENCE [LARGE SCALE GENOMIC DNA]</scope>
    <source>
        <strain evidence="4 5">13</strain>
    </source>
</reference>
<sequence length="172" mass="19966">MILTTSKPISNTLSVVMKNFALYNAWANKTMIYWLQSHPEKLMDKETISSFPTIRLTLLHILSCQDFWLSVLEESPQHTPNYELLSTRACFDMLLEQSEQMTAYILSLSDAELSQEVVFTSPWVQGKESRFEYIHHVFNHSTYHRGQIVTMGRNLGITDAPMTDYGYYLTVR</sequence>
<dbReference type="SUPFAM" id="SSF109854">
    <property type="entry name" value="DinB/YfiT-like putative metalloenzymes"/>
    <property type="match status" value="1"/>
</dbReference>
<dbReference type="RefSeq" id="WP_098193010.1">
    <property type="nucleotide sequence ID" value="NZ_CP023777.1"/>
</dbReference>
<evidence type="ECO:0000256" key="3">
    <source>
        <dbReference type="PIRSR" id="PIRSR607837-1"/>
    </source>
</evidence>
<keyword evidence="5" id="KW-1185">Reference proteome</keyword>
<dbReference type="InterPro" id="IPR007837">
    <property type="entry name" value="DinB"/>
</dbReference>
<dbReference type="InterPro" id="IPR034660">
    <property type="entry name" value="DinB/YfiT-like"/>
</dbReference>